<name>A0A087RZ60_9ARCH</name>
<dbReference type="Gene3D" id="2.30.30.100">
    <property type="match status" value="1"/>
</dbReference>
<evidence type="ECO:0000313" key="4">
    <source>
        <dbReference type="EMBL" id="KFM18764.1"/>
    </source>
</evidence>
<feature type="domain" description="Sm" evidence="3">
    <location>
        <begin position="4"/>
        <end position="74"/>
    </location>
</feature>
<dbReference type="InterPro" id="IPR001163">
    <property type="entry name" value="Sm_dom_euk/arc"/>
</dbReference>
<accession>A0A087RZ60</accession>
<dbReference type="InterPro" id="IPR010920">
    <property type="entry name" value="LSM_dom_sf"/>
</dbReference>
<proteinExistence type="inferred from homology"/>
<dbReference type="SMART" id="SM00651">
    <property type="entry name" value="Sm"/>
    <property type="match status" value="1"/>
</dbReference>
<keyword evidence="2" id="KW-0687">Ribonucleoprotein</keyword>
<keyword evidence="5" id="KW-1185">Reference proteome</keyword>
<dbReference type="GO" id="GO:0003723">
    <property type="term" value="F:RNA binding"/>
    <property type="evidence" value="ECO:0007669"/>
    <property type="project" value="InterPro"/>
</dbReference>
<evidence type="ECO:0000313" key="5">
    <source>
        <dbReference type="Proteomes" id="UP000029387"/>
    </source>
</evidence>
<evidence type="ECO:0000256" key="2">
    <source>
        <dbReference type="ARBA" id="ARBA00023274"/>
    </source>
</evidence>
<protein>
    <submittedName>
        <fullName evidence="4">Putative snRNP Sm-like protein</fullName>
    </submittedName>
</protein>
<dbReference type="PANTHER" id="PTHR10553">
    <property type="entry name" value="SMALL NUCLEAR RIBONUCLEOPROTEIN"/>
    <property type="match status" value="1"/>
</dbReference>
<reference evidence="4 5" key="1">
    <citation type="submission" date="2014-06" db="EMBL/GenBank/DDBJ databases">
        <authorList>
            <person name="Ngugi D.K."/>
            <person name="Blom J."/>
            <person name="Alam I."/>
            <person name="Rashid M."/>
            <person name="Baalawi W."/>
            <person name="Zhang G."/>
            <person name="Hikmawan T."/>
            <person name="Guan Y."/>
            <person name="Antunes A."/>
            <person name="Siam R."/>
            <person name="El-Dorry H."/>
            <person name="Bajic V."/>
            <person name="Stingl U."/>
        </authorList>
    </citation>
    <scope>NUCLEOTIDE SEQUENCE [LARGE SCALE GENOMIC DNA]</scope>
    <source>
        <strain evidence="4">SCGC AAA799-P11</strain>
    </source>
</reference>
<evidence type="ECO:0000256" key="1">
    <source>
        <dbReference type="ARBA" id="ARBA00006850"/>
    </source>
</evidence>
<dbReference type="Pfam" id="PF01423">
    <property type="entry name" value="LSM"/>
    <property type="match status" value="1"/>
</dbReference>
<dbReference type="PROSITE" id="PS52002">
    <property type="entry name" value="SM"/>
    <property type="match status" value="1"/>
</dbReference>
<dbReference type="GO" id="GO:1990904">
    <property type="term" value="C:ribonucleoprotein complex"/>
    <property type="evidence" value="ECO:0007669"/>
    <property type="project" value="UniProtKB-KW"/>
</dbReference>
<dbReference type="EMBL" id="JOSZ01000014">
    <property type="protein sequence ID" value="KFM18764.1"/>
    <property type="molecule type" value="Genomic_DNA"/>
</dbReference>
<organism evidence="4 5">
    <name type="scientific">Marine Group I thaumarchaeote SCGC AAA799-P11</name>
    <dbReference type="NCBI Taxonomy" id="1502295"/>
    <lineage>
        <taxon>Archaea</taxon>
        <taxon>Nitrososphaerota</taxon>
        <taxon>Marine Group I</taxon>
    </lineage>
</organism>
<sequence length="74" mass="8429">MSDEITVELLKHINKSILVKLKNLKTINGILINFDPQMNLILDKVDDVTDKDKKIDLGKVVLRGEQHIDSFSVK</sequence>
<gene>
    <name evidence="4" type="ORF">AAA799P11_00973</name>
</gene>
<dbReference type="SUPFAM" id="SSF50182">
    <property type="entry name" value="Sm-like ribonucleoproteins"/>
    <property type="match status" value="1"/>
</dbReference>
<evidence type="ECO:0000259" key="3">
    <source>
        <dbReference type="PROSITE" id="PS52002"/>
    </source>
</evidence>
<dbReference type="PANTHER" id="PTHR10553:SF5">
    <property type="entry name" value="U6 SNRNA-ASSOCIATED SM-LIKE PROTEIN LSM7"/>
    <property type="match status" value="1"/>
</dbReference>
<dbReference type="AlphaFoldDB" id="A0A087RZ60"/>
<dbReference type="InterPro" id="IPR047575">
    <property type="entry name" value="Sm"/>
</dbReference>
<dbReference type="InterPro" id="IPR044641">
    <property type="entry name" value="Lsm7/SmG-like"/>
</dbReference>
<comment type="caution">
    <text evidence="4">The sequence shown here is derived from an EMBL/GenBank/DDBJ whole genome shotgun (WGS) entry which is preliminary data.</text>
</comment>
<dbReference type="Proteomes" id="UP000029387">
    <property type="component" value="Unassembled WGS sequence"/>
</dbReference>
<comment type="similarity">
    <text evidence="1">Belongs to the snRNP Sm proteins family.</text>
</comment>